<protein>
    <submittedName>
        <fullName evidence="1">Uncharacterized protein</fullName>
    </submittedName>
</protein>
<name>Q6UVV9_TUPAK</name>
<proteinExistence type="predicted"/>
<keyword evidence="1" id="KW-0496">Mitochondrion</keyword>
<organism evidence="1">
    <name type="scientific">Tupiella akineta</name>
    <name type="common">Green alga</name>
    <name type="synonym">Pseudendoclonium akinetum</name>
    <dbReference type="NCBI Taxonomy" id="160070"/>
    <lineage>
        <taxon>Eukaryota</taxon>
        <taxon>Viridiplantae</taxon>
        <taxon>Chlorophyta</taxon>
        <taxon>core chlorophytes</taxon>
        <taxon>Ulvophyceae</taxon>
        <taxon>OUU clade</taxon>
        <taxon>Ulotrichales</taxon>
        <taxon>Tupiellaceae</taxon>
        <taxon>Tupiella</taxon>
    </lineage>
</organism>
<geneLocation type="mitochondrion" evidence="1"/>
<dbReference type="GeneID" id="2847031"/>
<reference evidence="1" key="1">
    <citation type="submission" date="2003-08" db="EMBL/GenBank/DDBJ databases">
        <authorList>
            <person name="Pombert J.-F."/>
            <person name="Otis C."/>
            <person name="Lemieux C."/>
            <person name="Turmel M."/>
        </authorList>
    </citation>
    <scope>NUCLEOTIDE SEQUENCE</scope>
    <source>
        <strain evidence="1">UTEX 1912</strain>
    </source>
</reference>
<dbReference type="EMBL" id="AY359242">
    <property type="protein sequence ID" value="AAQ18716.1"/>
    <property type="molecule type" value="Genomic_DNA"/>
</dbReference>
<dbReference type="RefSeq" id="YP_025756.1">
    <property type="nucleotide sequence ID" value="NC_005926.1"/>
</dbReference>
<dbReference type="AlphaFoldDB" id="Q6UVV9"/>
<reference evidence="1" key="2">
    <citation type="journal article" date="2004" name="Mol. Biol. Evol.">
        <title>The complete mitochondrial DNA sequence of the green alga Pseudendoclonium akinetum (Ulvophyceae) highlights distinctive evolutionary trends in the chlorophyta and suggests a sister-group relationship between the Ulvophyceae and Chlorophyceae.</title>
        <authorList>
            <person name="Pombert J.F."/>
            <person name="Otis C."/>
            <person name="Lemieux C."/>
            <person name="Turmel M."/>
        </authorList>
    </citation>
    <scope>NUCLEOTIDE SEQUENCE</scope>
    <source>
        <strain evidence="1">UTEX 1912</strain>
    </source>
</reference>
<sequence>MPQFAKAPSHFLPPKFVSLRTNCFCAAGKICSLHSQTAVRKVCLITHPIFSLHIHLLGLGLGLS</sequence>
<evidence type="ECO:0000313" key="1">
    <source>
        <dbReference type="EMBL" id="AAQ18716.1"/>
    </source>
</evidence>
<gene>
    <name evidence="1" type="primary">orf64b</name>
</gene>
<accession>Q6UVV9</accession>